<dbReference type="Proteomes" id="UP000182977">
    <property type="component" value="Chromosome I"/>
</dbReference>
<dbReference type="Gene3D" id="1.10.10.10">
    <property type="entry name" value="Winged helix-like DNA-binding domain superfamily/Winged helix DNA-binding domain"/>
    <property type="match status" value="1"/>
</dbReference>
<dbReference type="SUPFAM" id="SSF46785">
    <property type="entry name" value="Winged helix' DNA-binding domain"/>
    <property type="match status" value="1"/>
</dbReference>
<keyword evidence="1" id="KW-0805">Transcription regulation</keyword>
<dbReference type="RefSeq" id="WP_046767815.1">
    <property type="nucleotide sequence ID" value="NZ_KQ061223.1"/>
</dbReference>
<evidence type="ECO:0000313" key="6">
    <source>
        <dbReference type="Proteomes" id="UP000182977"/>
    </source>
</evidence>
<keyword evidence="2" id="KW-0238">DNA-binding</keyword>
<name>A0A1H2I594_9ACTN</name>
<proteinExistence type="predicted"/>
<feature type="domain" description="HTH gntR-type" evidence="4">
    <location>
        <begin position="11"/>
        <end position="79"/>
    </location>
</feature>
<dbReference type="InterPro" id="IPR000524">
    <property type="entry name" value="Tscrpt_reg_HTH_GntR"/>
</dbReference>
<dbReference type="OrthoDB" id="3192286at2"/>
<dbReference type="SMART" id="SM00345">
    <property type="entry name" value="HTH_GNTR"/>
    <property type="match status" value="1"/>
</dbReference>
<dbReference type="PANTHER" id="PTHR38445:SF7">
    <property type="entry name" value="GNTR-FAMILY TRANSCRIPTIONAL REGULATOR"/>
    <property type="match status" value="1"/>
</dbReference>
<dbReference type="GO" id="GO:0003677">
    <property type="term" value="F:DNA binding"/>
    <property type="evidence" value="ECO:0007669"/>
    <property type="project" value="UniProtKB-KW"/>
</dbReference>
<dbReference type="InterPro" id="IPR036388">
    <property type="entry name" value="WH-like_DNA-bd_sf"/>
</dbReference>
<dbReference type="STRING" id="419479.SAMN04488563_1432"/>
<accession>A0A1H2I594</accession>
<dbReference type="AlphaFoldDB" id="A0A1H2I594"/>
<dbReference type="EMBL" id="LT629791">
    <property type="protein sequence ID" value="SDU38988.1"/>
    <property type="molecule type" value="Genomic_DNA"/>
</dbReference>
<reference evidence="6" key="1">
    <citation type="submission" date="2016-10" db="EMBL/GenBank/DDBJ databases">
        <authorList>
            <person name="Varghese N."/>
            <person name="Submissions S."/>
        </authorList>
    </citation>
    <scope>NUCLEOTIDE SEQUENCE [LARGE SCALE GENOMIC DNA]</scope>
    <source>
        <strain evidence="6">DSM 45079</strain>
    </source>
</reference>
<protein>
    <submittedName>
        <fullName evidence="5">GntR family transcriptional regulator</fullName>
    </submittedName>
</protein>
<gene>
    <name evidence="5" type="ORF">SAMN04488563_1432</name>
</gene>
<keyword evidence="3" id="KW-0804">Transcription</keyword>
<dbReference type="InterPro" id="IPR036390">
    <property type="entry name" value="WH_DNA-bd_sf"/>
</dbReference>
<dbReference type="CDD" id="cd07377">
    <property type="entry name" value="WHTH_GntR"/>
    <property type="match status" value="1"/>
</dbReference>
<dbReference type="PROSITE" id="PS50949">
    <property type="entry name" value="HTH_GNTR"/>
    <property type="match status" value="1"/>
</dbReference>
<evidence type="ECO:0000256" key="1">
    <source>
        <dbReference type="ARBA" id="ARBA00023015"/>
    </source>
</evidence>
<keyword evidence="6" id="KW-1185">Reference proteome</keyword>
<dbReference type="Pfam" id="PF00392">
    <property type="entry name" value="GntR"/>
    <property type="match status" value="1"/>
</dbReference>
<organism evidence="5 6">
    <name type="scientific">Jiangella alkaliphila</name>
    <dbReference type="NCBI Taxonomy" id="419479"/>
    <lineage>
        <taxon>Bacteria</taxon>
        <taxon>Bacillati</taxon>
        <taxon>Actinomycetota</taxon>
        <taxon>Actinomycetes</taxon>
        <taxon>Jiangellales</taxon>
        <taxon>Jiangellaceae</taxon>
        <taxon>Jiangella</taxon>
    </lineage>
</organism>
<evidence type="ECO:0000259" key="4">
    <source>
        <dbReference type="PROSITE" id="PS50949"/>
    </source>
</evidence>
<evidence type="ECO:0000256" key="3">
    <source>
        <dbReference type="ARBA" id="ARBA00023163"/>
    </source>
</evidence>
<sequence length="117" mass="12335">MLIRLDPASAEPLFAQLAGAVRGAIARGELTAGERLPSARELAESLGLNVHTVLHGYQLLRDEGLVELRRGRGAVVTEAGASGLARLREAVAGVVAEARRLGLGADELTALIRREFS</sequence>
<dbReference type="PANTHER" id="PTHR38445">
    <property type="entry name" value="HTH-TYPE TRANSCRIPTIONAL REPRESSOR YTRA"/>
    <property type="match status" value="1"/>
</dbReference>
<dbReference type="GO" id="GO:0003700">
    <property type="term" value="F:DNA-binding transcription factor activity"/>
    <property type="evidence" value="ECO:0007669"/>
    <property type="project" value="InterPro"/>
</dbReference>
<evidence type="ECO:0000313" key="5">
    <source>
        <dbReference type="EMBL" id="SDU38988.1"/>
    </source>
</evidence>
<evidence type="ECO:0000256" key="2">
    <source>
        <dbReference type="ARBA" id="ARBA00023125"/>
    </source>
</evidence>